<dbReference type="Proteomes" id="UP000670092">
    <property type="component" value="Unassembled WGS sequence"/>
</dbReference>
<name>A0A8H8D3F2_AJECA</name>
<evidence type="ECO:0000313" key="2">
    <source>
        <dbReference type="EMBL" id="KAG5300245.1"/>
    </source>
</evidence>
<evidence type="ECO:0000256" key="1">
    <source>
        <dbReference type="SAM" id="MobiDB-lite"/>
    </source>
</evidence>
<dbReference type="EMBL" id="JAEVHI010000002">
    <property type="protein sequence ID" value="KAG5300245.1"/>
    <property type="molecule type" value="Genomic_DNA"/>
</dbReference>
<feature type="region of interest" description="Disordered" evidence="1">
    <location>
        <begin position="66"/>
        <end position="88"/>
    </location>
</feature>
<reference evidence="2 3" key="1">
    <citation type="submission" date="2021-01" db="EMBL/GenBank/DDBJ databases">
        <title>Chromosome-level genome assembly of a human fungal pathogen reveals clustering of transcriptionally co-regulated genes.</title>
        <authorList>
            <person name="Voorhies M."/>
            <person name="Cohen S."/>
            <person name="Shea T.P."/>
            <person name="Petrus S."/>
            <person name="Munoz J.F."/>
            <person name="Poplawski S."/>
            <person name="Goldman W.E."/>
            <person name="Michael T."/>
            <person name="Cuomo C.A."/>
            <person name="Sil A."/>
            <person name="Beyhan S."/>
        </authorList>
    </citation>
    <scope>NUCLEOTIDE SEQUENCE [LARGE SCALE GENOMIC DNA]</scope>
    <source>
        <strain evidence="2 3">G184AR</strain>
    </source>
</reference>
<comment type="caution">
    <text evidence="2">The sequence shown here is derived from an EMBL/GenBank/DDBJ whole genome shotgun (WGS) entry which is preliminary data.</text>
</comment>
<dbReference type="AlphaFoldDB" id="A0A8H8D3F2"/>
<accession>A0A8H8D3F2</accession>
<gene>
    <name evidence="2" type="ORF">I7I52_10804</name>
</gene>
<evidence type="ECO:0000313" key="3">
    <source>
        <dbReference type="Proteomes" id="UP000670092"/>
    </source>
</evidence>
<sequence>MEIINNLGLAVKGAGRSEIKPWAAQANIFCSPVLWRTNETADVMEAMKNPKKDYISSARANMMEDHASWGTSRSKHARQPGRCGKVAD</sequence>
<proteinExistence type="predicted"/>
<protein>
    <submittedName>
        <fullName evidence="2">Uncharacterized protein</fullName>
    </submittedName>
</protein>
<organism evidence="2 3">
    <name type="scientific">Ajellomyces capsulatus</name>
    <name type="common">Darling's disease fungus</name>
    <name type="synonym">Histoplasma capsulatum</name>
    <dbReference type="NCBI Taxonomy" id="5037"/>
    <lineage>
        <taxon>Eukaryota</taxon>
        <taxon>Fungi</taxon>
        <taxon>Dikarya</taxon>
        <taxon>Ascomycota</taxon>
        <taxon>Pezizomycotina</taxon>
        <taxon>Eurotiomycetes</taxon>
        <taxon>Eurotiomycetidae</taxon>
        <taxon>Onygenales</taxon>
        <taxon>Ajellomycetaceae</taxon>
        <taxon>Histoplasma</taxon>
    </lineage>
</organism>
<dbReference type="VEuPathDB" id="FungiDB:I7I52_10804"/>